<feature type="region of interest" description="Disordered" evidence="1">
    <location>
        <begin position="1152"/>
        <end position="1175"/>
    </location>
</feature>
<dbReference type="EMBL" id="KV454541">
    <property type="protein sequence ID" value="ODV67300.1"/>
    <property type="molecule type" value="Genomic_DNA"/>
</dbReference>
<organism evidence="5 6">
    <name type="scientific">Hyphopichia burtonii NRRL Y-1933</name>
    <dbReference type="NCBI Taxonomy" id="984485"/>
    <lineage>
        <taxon>Eukaryota</taxon>
        <taxon>Fungi</taxon>
        <taxon>Dikarya</taxon>
        <taxon>Ascomycota</taxon>
        <taxon>Saccharomycotina</taxon>
        <taxon>Pichiomycetes</taxon>
        <taxon>Debaryomycetaceae</taxon>
        <taxon>Hyphopichia</taxon>
    </lineage>
</organism>
<name>A0A1E4RJ86_9ASCO</name>
<feature type="region of interest" description="Disordered" evidence="1">
    <location>
        <begin position="2946"/>
        <end position="2975"/>
    </location>
</feature>
<dbReference type="InterPro" id="IPR048636">
    <property type="entry name" value="Csf1_N"/>
</dbReference>
<accession>A0A1E4RJ86</accession>
<evidence type="ECO:0000313" key="5">
    <source>
        <dbReference type="EMBL" id="ODV67300.1"/>
    </source>
</evidence>
<dbReference type="OrthoDB" id="10051416at2759"/>
<dbReference type="GO" id="GO:0016020">
    <property type="term" value="C:membrane"/>
    <property type="evidence" value="ECO:0007669"/>
    <property type="project" value="InterPro"/>
</dbReference>
<evidence type="ECO:0000256" key="1">
    <source>
        <dbReference type="SAM" id="MobiDB-lite"/>
    </source>
</evidence>
<evidence type="ECO:0000259" key="4">
    <source>
        <dbReference type="Pfam" id="PF25038"/>
    </source>
</evidence>
<keyword evidence="2" id="KW-0472">Membrane</keyword>
<dbReference type="InterPro" id="IPR056779">
    <property type="entry name" value="Csf1_C"/>
</dbReference>
<gene>
    <name evidence="5" type="ORF">HYPBUDRAFT_140075</name>
</gene>
<dbReference type="InterPro" id="IPR029636">
    <property type="entry name" value="Csf1"/>
</dbReference>
<dbReference type="GeneID" id="30994288"/>
<keyword evidence="2" id="KW-0812">Transmembrane</keyword>
<dbReference type="PANTHER" id="PTHR32085">
    <property type="entry name" value="PROTEIN CSF1"/>
    <property type="match status" value="1"/>
</dbReference>
<feature type="domain" description="Csf1 N-terminal" evidence="3">
    <location>
        <begin position="35"/>
        <end position="1152"/>
    </location>
</feature>
<evidence type="ECO:0000313" key="6">
    <source>
        <dbReference type="Proteomes" id="UP000095085"/>
    </source>
</evidence>
<evidence type="ECO:0008006" key="7">
    <source>
        <dbReference type="Google" id="ProtNLM"/>
    </source>
</evidence>
<dbReference type="STRING" id="984485.A0A1E4RJ86"/>
<feature type="compositionally biased region" description="Low complexity" evidence="1">
    <location>
        <begin position="1154"/>
        <end position="1173"/>
    </location>
</feature>
<dbReference type="Proteomes" id="UP000095085">
    <property type="component" value="Unassembled WGS sequence"/>
</dbReference>
<feature type="compositionally biased region" description="Low complexity" evidence="1">
    <location>
        <begin position="192"/>
        <end position="206"/>
    </location>
</feature>
<feature type="transmembrane region" description="Helical" evidence="2">
    <location>
        <begin position="21"/>
        <end position="41"/>
    </location>
</feature>
<sequence length="3056" mass="347634">MAVRSNFISVASTSTHDNSSWIYFVDWILALILGIAFVFYFNRLVGFVCSGLLKFTLWKRCKVRINIESIRFNPLGGLIAMKNLTISTENQTVSILRLNLTWRFWIFGLARFSEYYFNAEDAIEVNGMTKDENNKLPCRLLLTIDGLEVFMYNRTMAYDNMVDILNENAKENSSFTSGRNSNEKDSKVSFHQSGNQSESMSSNSIKDSNSFTNIVETTSIPDSTLSFLLKIFPLRVRVRKGAYVMGNSTTPSILVASYKSANAIVDVTKSSSWLDNYRLFFDFDFEKFQVAMKPNITHDPKRYINEDDHVDPMFVNKNLAHHKKYKFYYRFQHTTKQISRILKKITRSQIKDDEPYQKWRGLKRYVGEQADDRFLLNYISSVEQYAKYSLLLDTVSARMIYYYDSPGKFPKQPVSLQDQLSHPEFGVDLELSMATIHYGPWADKQRVPLQSMFFPAAARDSHPTKVLVTPGSDRIYDGFKVMITVKDEVIFRIPTRESSKDQDLLKNLNIDNANTAQKISRPFGWVELKIERGSSVSSFNSFIATPTGWDNKLICNFNGPELRTSVNHDVLFSADTHIVKCDIGFPLKWDGKCNWTFDNVSSNAKFFFLREHTILISDIFSDFASGQPTPYEYFKPFEYGLTWKMEGYKFYLNVNDNNIINNPLDFNSNKYLSFQGNSLDIELFIPLYGEFSKSSTVDFRIFSPDFDLILDTPLWHTANAFLKNNNIMGKGHNFVIEGSYTYFGGVEVNTSDWIVVKCMGDYITLKFHGFLIKYLFIIKENYMGEHKHFQTFEEYTNSADYNSATDNSATDATSDSSNSFDAKSTKSDVDFWKIIKTENDLDVLFTFQVRNGLIVLPYHIYDCSSHIGLSFERLDVDMRFANYYSDLQADFGEMTGGFIKDINKEFDEMDTIFNIPEYRKKFLHPNPEIWVDCFNVHAHRMFGLPPDENTYYCKWDFASNGLKINSNALLLKALITGLKNFVLGFKDLENSLVYEPPIIYDAANFSFRCPYMEIKLDAVFDKSLLVVDLKSILVNFNDIANARYSLKIDVSIPDIVCRVLDKNPQKNNLGYFKTSLMMSNFCQKANFYDHQKNQQQYARESDAPTHRVPFIIFPENRDDNYHRGYGCFMTSLSLPKASMPLNRETQNIIRESEASSLSDVSSSSASSSIQTSSNDFENTKLHSTVNYNEDELRPQHNIDPKFKNDSFIIDIGEINTILTPSSLISLAGIAKSSQDTSPETLIDILHDQAIDYLTELIFPPAMIDNIRLICPQINLKFTENALPNLETCFYDFPKIPHISFVLYEPSVALSKKKSIQKLDYKLEQSSEMTVAFHMREVLISTFNPSSFRTPFLLTIKDFETWFSKKINETTVSSINLDSIDLDIHGEQINWLITYILHIKELMGPVAEAFDDEADKVNWKASLLYQITLAADKYRLDFDPGVLTKPAYILRACQDHVRFYDRWKLITRLRHSLENLPEDWCKNEYSINQYLPPTAYDEVLEFFSNWRNWEANQDERKQFCREIFDASDLNTPENGDLQLQLHVNQIIVKVLGESSELDFFSFQDLTLSSKMAQEKQKDLINLNLGIIEDIRNIDILLNLYSYESKISHICFDLIPELQMSLRLTEHKNSDLKNGNNLKIDKDANISNKNDLSVSVITNISSARQHIELPCSTLVFGGFDMTSSLETFFVELLQNNKCISFSINAGGFDAGLWVKNHKLIVTEVYEANVIIANVDDIIYGTKTINVEVAKGHTKFLDNEGVVVDNIVLVLDNDVKYIKGLISQFGQTNTPESPKPKAHFESILNKIGGINFEFRMNQYLWFVDALAPLTHAGAVYNTRITANYCEEIGLIESFIEKFDLDLSVNKTSVFKLENSQILSDINIGFEHDVLLIYSNLSLGFTKVSIPQISTTLNILLASKKEIMSKLIKWKSIPNHLKDQANSSTHELVSPEEADQHPINEKLAFKFSFTNDYIGLTTNGGKTRLAFEVEAISLFLSNITKVQTSSPFIFVPVYGEFLIPTARITVLDRSVPVGLSNLVNVNVGIKVIPDMDEKASINSFTQSLQIESLHCRICVSPQVVICLITVLDKITHIVNKHPYGMPQESDESGSIYETAKQNRSNCMLFSFSSVHVLAYNFCLGWLFGEKRKDYPGIILGAERFFAVTKEGMGKLSLMDAYLSVANGPTSSNFFSSLTEKNSLNRAFLPTTQLIYIVDDKEGAKNLKVNIQGDELDVKFLSNSIVLLEYVVNSVTKVQDFLERKPSIPEAFSRPKSKREAQPSQTDYMGSFGTMFSSVEFVATFAGSNVLFYRLNDDETDNPPSLALHSPAVKIATMYRYDKQAEKTHIIKSEISTSPSDNTLYSSCVPVITDAVDKVKDMMRKSNTNSSKGPSDKSDNLTQSNFNIGNMLNDIDFHLGLKIESQRLSLSCEPTAKVAAIVGLQGIHVQINSGNTKSPSVDVAIQFDSMSASLQHIYSREVSGSIGIESIILTSFITFDDVTHVLSSGSFSDVNGYVNVKQFQDLHLFKDIWFPKEAIQSANEYSELDTEISESKAGLASNKNISSRFREVSTTYALPWVLSFMVLNILLRVDFGQSLGNFILKTDRLWAVSKKSTDWAQDLKLGVNFVSLVSEGRLGGHIVLESAHLHTAISWKLDSNTTLDVPLILVSGGIDKLQLKVSFDYHVFALANIEGYSIDIFNQKNEVSLSKDHLFVTTKFDTSEIYVTSLAASNFIDIFNTISRMMQENKMSYKETLRDSSDTRDTNNMDENTTATDDILETVKKLETRIEVVVGKALIQVYPSSFDDSKVLVVKMDESKANFQQNEYLHGISNELELQLNDMKVSLSMTSSVLSEFIQECNVDDFVEYAHKARGGNIFVFPRFMISMRTFQKYKSNLIEYLYQSSFGGTVDIRWNLGSINFIREMYFIHKKALVSRTNFKRDAMSIESNARTLKEEAKKHKKSEPSPILRKQLDEDDSTGDIDEAINNTMTKVSNQSRYDYSPIAPPIIEAPQLKELGNATPPLEWFGLHRNKFPNATHQLGIVSLQKLIHEVELQYSKILGKA</sequence>
<dbReference type="Pfam" id="PF25038">
    <property type="entry name" value="Csf1_C"/>
    <property type="match status" value="1"/>
</dbReference>
<dbReference type="Pfam" id="PF21678">
    <property type="entry name" value="Csf1_N"/>
    <property type="match status" value="1"/>
</dbReference>
<dbReference type="RefSeq" id="XP_020076367.1">
    <property type="nucleotide sequence ID" value="XM_020219738.1"/>
</dbReference>
<feature type="compositionally biased region" description="Acidic residues" evidence="1">
    <location>
        <begin position="2966"/>
        <end position="2975"/>
    </location>
</feature>
<reference evidence="6" key="1">
    <citation type="submission" date="2016-05" db="EMBL/GenBank/DDBJ databases">
        <title>Comparative genomics of biotechnologically important yeasts.</title>
        <authorList>
            <consortium name="DOE Joint Genome Institute"/>
            <person name="Riley R."/>
            <person name="Haridas S."/>
            <person name="Wolfe K.H."/>
            <person name="Lopes M.R."/>
            <person name="Hittinger C.T."/>
            <person name="Goker M."/>
            <person name="Salamov A."/>
            <person name="Wisecaver J."/>
            <person name="Long T.M."/>
            <person name="Aerts A.L."/>
            <person name="Barry K."/>
            <person name="Choi C."/>
            <person name="Clum A."/>
            <person name="Coughlan A.Y."/>
            <person name="Deshpande S."/>
            <person name="Douglass A.P."/>
            <person name="Hanson S.J."/>
            <person name="Klenk H.-P."/>
            <person name="Labutti K."/>
            <person name="Lapidus A."/>
            <person name="Lindquist E."/>
            <person name="Lipzen A."/>
            <person name="Meier-Kolthoff J.P."/>
            <person name="Ohm R.A."/>
            <person name="Otillar R.P."/>
            <person name="Pangilinan J."/>
            <person name="Peng Y."/>
            <person name="Rokas A."/>
            <person name="Rosa C.A."/>
            <person name="Scheuner C."/>
            <person name="Sibirny A.A."/>
            <person name="Slot J.C."/>
            <person name="Stielow J.B."/>
            <person name="Sun H."/>
            <person name="Kurtzman C.P."/>
            <person name="Blackwell M."/>
            <person name="Grigoriev I.V."/>
            <person name="Jeffries T.W."/>
        </authorList>
    </citation>
    <scope>NUCLEOTIDE SEQUENCE [LARGE SCALE GENOMIC DNA]</scope>
    <source>
        <strain evidence="6">NRRL Y-1933</strain>
    </source>
</reference>
<keyword evidence="2" id="KW-1133">Transmembrane helix</keyword>
<feature type="domain" description="Csf1 C-terminal region" evidence="4">
    <location>
        <begin position="1742"/>
        <end position="3056"/>
    </location>
</feature>
<feature type="region of interest" description="Disordered" evidence="1">
    <location>
        <begin position="172"/>
        <end position="206"/>
    </location>
</feature>
<evidence type="ECO:0000259" key="3">
    <source>
        <dbReference type="Pfam" id="PF21678"/>
    </source>
</evidence>
<proteinExistence type="predicted"/>
<dbReference type="GO" id="GO:0006113">
    <property type="term" value="P:fermentation"/>
    <property type="evidence" value="ECO:0007669"/>
    <property type="project" value="InterPro"/>
</dbReference>
<evidence type="ECO:0000256" key="2">
    <source>
        <dbReference type="SAM" id="Phobius"/>
    </source>
</evidence>
<keyword evidence="6" id="KW-1185">Reference proteome</keyword>
<protein>
    <recommendedName>
        <fullName evidence="7">Protein CSF1</fullName>
    </recommendedName>
</protein>
<dbReference type="PANTHER" id="PTHR32085:SF3">
    <property type="entry name" value="PROTEIN CSF1"/>
    <property type="match status" value="1"/>
</dbReference>